<feature type="region of interest" description="Disordered" evidence="1">
    <location>
        <begin position="367"/>
        <end position="398"/>
    </location>
</feature>
<dbReference type="EMBL" id="QXFT01000783">
    <property type="protein sequence ID" value="KAE9335870.1"/>
    <property type="molecule type" value="Genomic_DNA"/>
</dbReference>
<organism evidence="2 3">
    <name type="scientific">Phytophthora rubi</name>
    <dbReference type="NCBI Taxonomy" id="129364"/>
    <lineage>
        <taxon>Eukaryota</taxon>
        <taxon>Sar</taxon>
        <taxon>Stramenopiles</taxon>
        <taxon>Oomycota</taxon>
        <taxon>Peronosporomycetes</taxon>
        <taxon>Peronosporales</taxon>
        <taxon>Peronosporaceae</taxon>
        <taxon>Phytophthora</taxon>
    </lineage>
</organism>
<feature type="region of interest" description="Disordered" evidence="1">
    <location>
        <begin position="86"/>
        <end position="162"/>
    </location>
</feature>
<feature type="compositionally biased region" description="Basic and acidic residues" evidence="1">
    <location>
        <begin position="367"/>
        <end position="385"/>
    </location>
</feature>
<name>A0A6A4F7F3_9STRA</name>
<sequence>MILNPKELLQQQNTVIAACRKRRGEIPASVRSLLTVPFVPNDLVALVRPHDLSVVKVRRQHILDCLMGARKKSSLDIYKDPQGLAEADEVRASVSDQPARRRTDEDLLSVSSGSDTDDIGEIQQQNRVLGKRSRTLESARQVQRELSRGDAFNSDGVSSDDELEPARAAFRPSATQRRVSRTILHQRFQGKSCPYIFERMQQPAKTPFLAVPPVCRSLLDYGFGVHGLSLMHCRPADLWDRVQAQDSNISFTDFSERNTLRSAAPATSRADVSSALRALLVFARHFYNQAVVDLIDAASAFLDSYKGVADTDAVGWKLLAFWVTNKFSKFRGFIVARDLDAAQEVRFEFSRTDEELLEILDLRRSRHSGEHSTHGARPGQDDSRHPSRPPRKSSIPANVLAELPRQGHKRLCMKAISVVGCSGDGRGGCFDRQRAQFHPNTLPEVVKTYIVENYKGLTEEKPSVKPEA</sequence>
<feature type="compositionally biased region" description="Basic and acidic residues" evidence="1">
    <location>
        <begin position="134"/>
        <end position="148"/>
    </location>
</feature>
<dbReference type="AlphaFoldDB" id="A0A6A4F7F3"/>
<proteinExistence type="predicted"/>
<dbReference type="PROSITE" id="PS51257">
    <property type="entry name" value="PROKAR_LIPOPROTEIN"/>
    <property type="match status" value="1"/>
</dbReference>
<keyword evidence="3" id="KW-1185">Reference proteome</keyword>
<dbReference type="Proteomes" id="UP000434957">
    <property type="component" value="Unassembled WGS sequence"/>
</dbReference>
<comment type="caution">
    <text evidence="2">The sequence shown here is derived from an EMBL/GenBank/DDBJ whole genome shotgun (WGS) entry which is preliminary data.</text>
</comment>
<evidence type="ECO:0000256" key="1">
    <source>
        <dbReference type="SAM" id="MobiDB-lite"/>
    </source>
</evidence>
<protein>
    <submittedName>
        <fullName evidence="2">Uncharacterized protein</fullName>
    </submittedName>
</protein>
<evidence type="ECO:0000313" key="3">
    <source>
        <dbReference type="Proteomes" id="UP000434957"/>
    </source>
</evidence>
<gene>
    <name evidence="2" type="ORF">PR003_g12789</name>
</gene>
<evidence type="ECO:0000313" key="2">
    <source>
        <dbReference type="EMBL" id="KAE9335870.1"/>
    </source>
</evidence>
<accession>A0A6A4F7F3</accession>
<reference evidence="2 3" key="1">
    <citation type="submission" date="2018-08" db="EMBL/GenBank/DDBJ databases">
        <title>Genomic investigation of the strawberry pathogen Phytophthora fragariae indicates pathogenicity is determined by transcriptional variation in three key races.</title>
        <authorList>
            <person name="Adams T.M."/>
            <person name="Armitage A.D."/>
            <person name="Sobczyk M.K."/>
            <person name="Bates H.J."/>
            <person name="Dunwell J.M."/>
            <person name="Nellist C.F."/>
            <person name="Harrison R.J."/>
        </authorList>
    </citation>
    <scope>NUCLEOTIDE SEQUENCE [LARGE SCALE GENOMIC DNA]</scope>
    <source>
        <strain evidence="2 3">SCRP333</strain>
    </source>
</reference>